<feature type="compositionally biased region" description="Basic and acidic residues" evidence="1">
    <location>
        <begin position="32"/>
        <end position="56"/>
    </location>
</feature>
<feature type="region of interest" description="Disordered" evidence="1">
    <location>
        <begin position="278"/>
        <end position="306"/>
    </location>
</feature>
<feature type="region of interest" description="Disordered" evidence="1">
    <location>
        <begin position="1"/>
        <end position="159"/>
    </location>
</feature>
<dbReference type="PANTHER" id="PTHR37187:SF19">
    <property type="entry name" value="(RAPE) HYPOTHETICAL PROTEIN"/>
    <property type="match status" value="1"/>
</dbReference>
<evidence type="ECO:0000313" key="2">
    <source>
        <dbReference type="EMBL" id="KAJ7968840.1"/>
    </source>
</evidence>
<keyword evidence="3" id="KW-1185">Reference proteome</keyword>
<dbReference type="Proteomes" id="UP001163823">
    <property type="component" value="Chromosome 5"/>
</dbReference>
<feature type="compositionally biased region" description="Basic and acidic residues" evidence="1">
    <location>
        <begin position="131"/>
        <end position="143"/>
    </location>
</feature>
<accession>A0AAD7M2M9</accession>
<organism evidence="2 3">
    <name type="scientific">Quillaja saponaria</name>
    <name type="common">Soap bark tree</name>
    <dbReference type="NCBI Taxonomy" id="32244"/>
    <lineage>
        <taxon>Eukaryota</taxon>
        <taxon>Viridiplantae</taxon>
        <taxon>Streptophyta</taxon>
        <taxon>Embryophyta</taxon>
        <taxon>Tracheophyta</taxon>
        <taxon>Spermatophyta</taxon>
        <taxon>Magnoliopsida</taxon>
        <taxon>eudicotyledons</taxon>
        <taxon>Gunneridae</taxon>
        <taxon>Pentapetalae</taxon>
        <taxon>rosids</taxon>
        <taxon>fabids</taxon>
        <taxon>Fabales</taxon>
        <taxon>Quillajaceae</taxon>
        <taxon>Quillaja</taxon>
    </lineage>
</organism>
<dbReference type="KEGG" id="qsa:O6P43_012885"/>
<evidence type="ECO:0000256" key="1">
    <source>
        <dbReference type="SAM" id="MobiDB-lite"/>
    </source>
</evidence>
<dbReference type="EMBL" id="JARAOO010000005">
    <property type="protein sequence ID" value="KAJ7968841.1"/>
    <property type="molecule type" value="Genomic_DNA"/>
</dbReference>
<sequence>MPSGAKKRKAAKKKKEMEAHINPVTNNSQGNDDLRFQNEKGSDGSEVDSPAHQDHHNHQHPFNEGNKELEERDPAATPSLVTAEKSMEEVTSIVEGAHTVGVEDDGVVNIGRDFKSDETSGIKEVNIEQVESNKESHLGDDRSSSSSSDDESLLSEKKSKEEYNSVPVAIIPDNLVKTVDSSSAKVDLITENMPVEETVNSVTNVSSVVDSVMPVVSESKVTTHVTGSVSIEKSVEAKGTPTVVSDVALKRTEDTIFCSSDENAKVSTGLVESKPNVYEGKDLTSSGTTSIQSSNGTEHVKDSGSLDFSENQPLVAHAPGAVQKTSWLSCCGLLEVVTTGSSR</sequence>
<gene>
    <name evidence="2" type="ORF">O6P43_012885</name>
</gene>
<evidence type="ECO:0000313" key="3">
    <source>
        <dbReference type="Proteomes" id="UP001163823"/>
    </source>
</evidence>
<name>A0AAD7M2M9_QUISA</name>
<feature type="compositionally biased region" description="Basic residues" evidence="1">
    <location>
        <begin position="1"/>
        <end position="14"/>
    </location>
</feature>
<dbReference type="EMBL" id="JARAOO010000005">
    <property type="protein sequence ID" value="KAJ7968840.1"/>
    <property type="molecule type" value="Genomic_DNA"/>
</dbReference>
<feature type="compositionally biased region" description="Basic and acidic residues" evidence="1">
    <location>
        <begin position="65"/>
        <end position="74"/>
    </location>
</feature>
<reference evidence="2" key="1">
    <citation type="journal article" date="2023" name="Science">
        <title>Elucidation of the pathway for biosynthesis of saponin adjuvants from the soapbark tree.</title>
        <authorList>
            <person name="Reed J."/>
            <person name="Orme A."/>
            <person name="El-Demerdash A."/>
            <person name="Owen C."/>
            <person name="Martin L.B.B."/>
            <person name="Misra R.C."/>
            <person name="Kikuchi S."/>
            <person name="Rejzek M."/>
            <person name="Martin A.C."/>
            <person name="Harkess A."/>
            <person name="Leebens-Mack J."/>
            <person name="Louveau T."/>
            <person name="Stephenson M.J."/>
            <person name="Osbourn A."/>
        </authorList>
    </citation>
    <scope>NUCLEOTIDE SEQUENCE</scope>
    <source>
        <strain evidence="2">S10</strain>
    </source>
</reference>
<comment type="caution">
    <text evidence="2">The sequence shown here is derived from an EMBL/GenBank/DDBJ whole genome shotgun (WGS) entry which is preliminary data.</text>
</comment>
<dbReference type="PANTHER" id="PTHR37187">
    <property type="entry name" value="EXPRESSED PROTEIN"/>
    <property type="match status" value="1"/>
</dbReference>
<feature type="compositionally biased region" description="Basic and acidic residues" evidence="1">
    <location>
        <begin position="112"/>
        <end position="121"/>
    </location>
</feature>
<feature type="compositionally biased region" description="Polar residues" evidence="1">
    <location>
        <begin position="283"/>
        <end position="297"/>
    </location>
</feature>
<protein>
    <submittedName>
        <fullName evidence="2">Cell wall integrity and stress response component 4 like</fullName>
    </submittedName>
</protein>
<dbReference type="AlphaFoldDB" id="A0AAD7M2M9"/>
<proteinExistence type="predicted"/>